<gene>
    <name evidence="2" type="ORF">SAMN04489806_2782</name>
</gene>
<feature type="domain" description="DUF1990" evidence="1">
    <location>
        <begin position="13"/>
        <end position="72"/>
    </location>
</feature>
<protein>
    <submittedName>
        <fullName evidence="2">Uncharacterized protein, UPF0548 family</fullName>
    </submittedName>
</protein>
<dbReference type="PANTHER" id="PTHR34202">
    <property type="entry name" value="UPF0548 PROTEIN"/>
    <property type="match status" value="1"/>
</dbReference>
<keyword evidence="3" id="KW-1185">Reference proteome</keyword>
<dbReference type="PIRSF" id="PIRSF010260">
    <property type="entry name" value="UCP010260"/>
    <property type="match status" value="1"/>
</dbReference>
<dbReference type="PANTHER" id="PTHR34202:SF1">
    <property type="entry name" value="UPF0548 PROTEIN"/>
    <property type="match status" value="1"/>
</dbReference>
<name>A0A1H4QD27_9MICO</name>
<dbReference type="InterPro" id="IPR014457">
    <property type="entry name" value="UCP010260"/>
</dbReference>
<feature type="domain" description="DUF1990" evidence="1">
    <location>
        <begin position="107"/>
        <end position="207"/>
    </location>
</feature>
<proteinExistence type="predicted"/>
<dbReference type="InterPro" id="IPR018960">
    <property type="entry name" value="DUF1990"/>
</dbReference>
<dbReference type="RefSeq" id="WP_091185655.1">
    <property type="nucleotide sequence ID" value="NZ_FNRY01000001.1"/>
</dbReference>
<evidence type="ECO:0000259" key="1">
    <source>
        <dbReference type="Pfam" id="PF09348"/>
    </source>
</evidence>
<dbReference type="OrthoDB" id="120660at2"/>
<dbReference type="EMBL" id="FNRY01000001">
    <property type="protein sequence ID" value="SEC17497.1"/>
    <property type="molecule type" value="Genomic_DNA"/>
</dbReference>
<dbReference type="Pfam" id="PF09348">
    <property type="entry name" value="DUF1990"/>
    <property type="match status" value="2"/>
</dbReference>
<evidence type="ECO:0000313" key="3">
    <source>
        <dbReference type="Proteomes" id="UP000199183"/>
    </source>
</evidence>
<evidence type="ECO:0000313" key="2">
    <source>
        <dbReference type="EMBL" id="SEC17497.1"/>
    </source>
</evidence>
<dbReference type="AlphaFoldDB" id="A0A1H4QD27"/>
<organism evidence="2 3">
    <name type="scientific">Paramicrobacterium humi</name>
    <dbReference type="NCBI Taxonomy" id="640635"/>
    <lineage>
        <taxon>Bacteria</taxon>
        <taxon>Bacillati</taxon>
        <taxon>Actinomycetota</taxon>
        <taxon>Actinomycetes</taxon>
        <taxon>Micrococcales</taxon>
        <taxon>Microbacteriaceae</taxon>
        <taxon>Paramicrobacterium</taxon>
    </lineage>
</organism>
<accession>A0A1H4QD27</accession>
<reference evidence="2 3" key="1">
    <citation type="submission" date="2016-10" db="EMBL/GenBank/DDBJ databases">
        <authorList>
            <person name="de Groot N.N."/>
        </authorList>
    </citation>
    <scope>NUCLEOTIDE SEQUENCE [LARGE SCALE GENOMIC DNA]</scope>
    <source>
        <strain evidence="2 3">DSM 21799</strain>
    </source>
</reference>
<dbReference type="STRING" id="640635.SAMN04489806_2782"/>
<dbReference type="Proteomes" id="UP000199183">
    <property type="component" value="Unassembled WGS sequence"/>
</dbReference>
<sequence length="218" mass="24467">MRRSNFEDQPTDYAAVGATQAPDLLQYPPHGFKPYEDSIKIGSGEERFHAASASLLSWQVQRLAGFEVTAIERGSGDQYKGVKFAEDGTPIARAADHAEERFAADGTPFVTSGTSAHLSGRVGPYRVRGRVRVVYVDEDPRRVAFAFGTVSGHVISGEESFAIEHRSDDSVWFTVRAFVRPTGWFYKLLPFLLLRRRRRLSTQYLRALSPAWARDVRD</sequence>